<organism evidence="2 3">
    <name type="scientific">Saguinus oedipus</name>
    <name type="common">Cotton-top tamarin</name>
    <name type="synonym">Oedipomidas oedipus</name>
    <dbReference type="NCBI Taxonomy" id="9490"/>
    <lineage>
        <taxon>Eukaryota</taxon>
        <taxon>Metazoa</taxon>
        <taxon>Chordata</taxon>
        <taxon>Craniata</taxon>
        <taxon>Vertebrata</taxon>
        <taxon>Euteleostomi</taxon>
        <taxon>Mammalia</taxon>
        <taxon>Eutheria</taxon>
        <taxon>Euarchontoglires</taxon>
        <taxon>Primates</taxon>
        <taxon>Haplorrhini</taxon>
        <taxon>Platyrrhini</taxon>
        <taxon>Cebidae</taxon>
        <taxon>Callitrichinae</taxon>
        <taxon>Saguinus</taxon>
    </lineage>
</organism>
<evidence type="ECO:0000313" key="3">
    <source>
        <dbReference type="Proteomes" id="UP001266305"/>
    </source>
</evidence>
<evidence type="ECO:0000256" key="1">
    <source>
        <dbReference type="ARBA" id="ARBA00022737"/>
    </source>
</evidence>
<keyword evidence="3" id="KW-1185">Reference proteome</keyword>
<sequence>MAVADGDDSLYPSVVLIDELCNEDVQLQLNSIKKLSTITLALGVERTRSELLPFLTDTIYDEDEVLLTLAKQLGTFTTLVSLATVEETVVWDKAVESLRATSHEHSPSDLEVHFMPLVKQLAGGDRFTSQTLACGLFSVCYP</sequence>
<keyword evidence="1" id="KW-0677">Repeat</keyword>
<accession>A0ABQ9U8A7</accession>
<dbReference type="SUPFAM" id="SSF48371">
    <property type="entry name" value="ARM repeat"/>
    <property type="match status" value="1"/>
</dbReference>
<dbReference type="Gene3D" id="1.25.10.10">
    <property type="entry name" value="Leucine-rich Repeat Variant"/>
    <property type="match status" value="1"/>
</dbReference>
<dbReference type="Proteomes" id="UP001266305">
    <property type="component" value="Unassembled WGS sequence"/>
</dbReference>
<dbReference type="InterPro" id="IPR011989">
    <property type="entry name" value="ARM-like"/>
</dbReference>
<dbReference type="PANTHER" id="PTHR10648">
    <property type="entry name" value="SERINE/THREONINE-PROTEIN PHOSPHATASE PP2A 65 KDA REGULATORY SUBUNIT"/>
    <property type="match status" value="1"/>
</dbReference>
<dbReference type="PANTHER" id="PTHR10648:SF2">
    <property type="entry name" value="SERINE_THREONINE-PROTEIN PHOSPHATASE 2A 65 KDA REGULATORY SUBUNIT A ALPHA ISOFORM"/>
    <property type="match status" value="1"/>
</dbReference>
<dbReference type="EMBL" id="JASSZA010000015">
    <property type="protein sequence ID" value="KAK2093299.1"/>
    <property type="molecule type" value="Genomic_DNA"/>
</dbReference>
<gene>
    <name evidence="2" type="primary">PPP2R1A_2</name>
    <name evidence="2" type="ORF">P7K49_029828</name>
</gene>
<reference evidence="2 3" key="1">
    <citation type="submission" date="2023-05" db="EMBL/GenBank/DDBJ databases">
        <title>B98-5 Cell Line De Novo Hybrid Assembly: An Optical Mapping Approach.</title>
        <authorList>
            <person name="Kananen K."/>
            <person name="Auerbach J.A."/>
            <person name="Kautto E."/>
            <person name="Blachly J.S."/>
        </authorList>
    </citation>
    <scope>NUCLEOTIDE SEQUENCE [LARGE SCALE GENOMIC DNA]</scope>
    <source>
        <strain evidence="2">B95-8</strain>
        <tissue evidence="2">Cell line</tissue>
    </source>
</reference>
<dbReference type="InterPro" id="IPR016024">
    <property type="entry name" value="ARM-type_fold"/>
</dbReference>
<evidence type="ECO:0000313" key="2">
    <source>
        <dbReference type="EMBL" id="KAK2093299.1"/>
    </source>
</evidence>
<dbReference type="InterPro" id="IPR051023">
    <property type="entry name" value="PP2A_Regulatory_Subunit_A"/>
</dbReference>
<comment type="caution">
    <text evidence="2">The sequence shown here is derived from an EMBL/GenBank/DDBJ whole genome shotgun (WGS) entry which is preliminary data.</text>
</comment>
<proteinExistence type="predicted"/>
<protein>
    <submittedName>
        <fullName evidence="2">Serine/threonine-protein phosphatase 2A regulatory subunit A alpha isoform</fullName>
    </submittedName>
</protein>
<name>A0ABQ9U8A7_SAGOE</name>